<gene>
    <name evidence="9" type="primary">LOC117649322</name>
</gene>
<evidence type="ECO:0000256" key="2">
    <source>
        <dbReference type="ARBA" id="ARBA00010701"/>
    </source>
</evidence>
<dbReference type="PANTHER" id="PTHR11610:SF178">
    <property type="entry name" value="LIPASE MEMBER H-A-LIKE PROTEIN"/>
    <property type="match status" value="1"/>
</dbReference>
<feature type="compositionally biased region" description="Basic and acidic residues" evidence="6">
    <location>
        <begin position="590"/>
        <end position="612"/>
    </location>
</feature>
<name>A0A6P8ZRR8_THRPL</name>
<dbReference type="Proteomes" id="UP000515158">
    <property type="component" value="Unplaced"/>
</dbReference>
<feature type="non-terminal residue" evidence="9">
    <location>
        <position position="1"/>
    </location>
</feature>
<dbReference type="InterPro" id="IPR033906">
    <property type="entry name" value="Lipase_N"/>
</dbReference>
<dbReference type="CDD" id="cd00707">
    <property type="entry name" value="Pancreat_lipase_like"/>
    <property type="match status" value="1"/>
</dbReference>
<dbReference type="AlphaFoldDB" id="A0A6P8ZRR8"/>
<evidence type="ECO:0000313" key="9">
    <source>
        <dbReference type="RefSeq" id="XP_034247851.1"/>
    </source>
</evidence>
<keyword evidence="8" id="KW-1185">Reference proteome</keyword>
<evidence type="ECO:0000256" key="3">
    <source>
        <dbReference type="ARBA" id="ARBA00022525"/>
    </source>
</evidence>
<dbReference type="Pfam" id="PF00151">
    <property type="entry name" value="Lipase"/>
    <property type="match status" value="1"/>
</dbReference>
<evidence type="ECO:0000256" key="5">
    <source>
        <dbReference type="RuleBase" id="RU004262"/>
    </source>
</evidence>
<feature type="region of interest" description="Disordered" evidence="6">
    <location>
        <begin position="499"/>
        <end position="530"/>
    </location>
</feature>
<keyword evidence="3" id="KW-0964">Secreted</keyword>
<evidence type="ECO:0000256" key="6">
    <source>
        <dbReference type="SAM" id="MobiDB-lite"/>
    </source>
</evidence>
<feature type="region of interest" description="Disordered" evidence="6">
    <location>
        <begin position="1"/>
        <end position="20"/>
    </location>
</feature>
<feature type="compositionally biased region" description="Basic and acidic residues" evidence="6">
    <location>
        <begin position="499"/>
        <end position="511"/>
    </location>
</feature>
<dbReference type="GO" id="GO:0016042">
    <property type="term" value="P:lipid catabolic process"/>
    <property type="evidence" value="ECO:0007669"/>
    <property type="project" value="TreeGrafter"/>
</dbReference>
<evidence type="ECO:0000259" key="7">
    <source>
        <dbReference type="Pfam" id="PF00151"/>
    </source>
</evidence>
<keyword evidence="4" id="KW-1015">Disulfide bond</keyword>
<comment type="similarity">
    <text evidence="2 5">Belongs to the AB hydrolase superfamily. Lipase family.</text>
</comment>
<feature type="region of interest" description="Disordered" evidence="6">
    <location>
        <begin position="539"/>
        <end position="558"/>
    </location>
</feature>
<protein>
    <submittedName>
        <fullName evidence="9">Uncharacterized protein LOC117649322</fullName>
    </submittedName>
</protein>
<dbReference type="GeneID" id="117649322"/>
<dbReference type="GO" id="GO:0004806">
    <property type="term" value="F:triacylglycerol lipase activity"/>
    <property type="evidence" value="ECO:0007669"/>
    <property type="project" value="InterPro"/>
</dbReference>
<dbReference type="InterPro" id="IPR013818">
    <property type="entry name" value="Lipase"/>
</dbReference>
<reference evidence="9" key="1">
    <citation type="submission" date="2025-08" db="UniProtKB">
        <authorList>
            <consortium name="RefSeq"/>
        </authorList>
    </citation>
    <scope>IDENTIFICATION</scope>
    <source>
        <tissue evidence="9">Total insect</tissue>
    </source>
</reference>
<accession>A0A6P8ZRR8</accession>
<feature type="domain" description="Lipase" evidence="7">
    <location>
        <begin position="205"/>
        <end position="489"/>
    </location>
</feature>
<dbReference type="PRINTS" id="PR00821">
    <property type="entry name" value="TAGLIPASE"/>
</dbReference>
<dbReference type="InterPro" id="IPR000734">
    <property type="entry name" value="TAG_lipase"/>
</dbReference>
<dbReference type="PRINTS" id="PR00823">
    <property type="entry name" value="PANCLIPASE"/>
</dbReference>
<dbReference type="OrthoDB" id="199913at2759"/>
<evidence type="ECO:0000256" key="1">
    <source>
        <dbReference type="ARBA" id="ARBA00004613"/>
    </source>
</evidence>
<feature type="region of interest" description="Disordered" evidence="6">
    <location>
        <begin position="121"/>
        <end position="144"/>
    </location>
</feature>
<sequence>LLVGHGLGLPSPTPDPAADRSGWPDLWGVLRAIRDTTAVSRISRSNLTDAVSKNETTSEATPSRTPTLGQVTKQVSDRIGNMFQSVRSSLWQLTGSAGASSTTTTTVAPDLEAGASSDVLGKEAADKSEPLDAAPAKEQKEAPSFVSTALERVRGAGRTFSEMGKAVGRWGKAMADSVVGSTVNSAVGTVLQVFKGGKQDDDADHVCFPELGCFSLLEPWSSSKRPLPRMNAPEEVQTRFFLYTRNTSSAEPIALAVTNNDTVANATALLQDVRTFFVVHGFNDKTTNAWVQDLKDALLERMESNVVLVDWASGAQASRNYLQAASNTRVVGAELARLAESLAEQDVVPMDTMHVIGHSLGAHAAGYAGKQLNGRLGRITALDAAQPAFEDQAAEVRVAAGDAVFVDVVHTNGVPFIPTLGLGVMHPFGDVDFYLNGGTVQPGCFVPKLPPMQSLMDLAALPVSVLGDMLSCSHRRAIEYFTEAVRSDCLMWGRRRDEDALDADRSDKRPAASEAATPSTRPRQGPWWSPAGGLGGLLAGVFGDKPAPTTEAPSTASAGSAFSFPLPSFLASVFSSEGRRGGGAANKSAAVKDKSVSKDAVKDREKAADVRPIDGNGIDKTGDFPASAPDDSITSDSSPVAAHSKRSPLAAAPSAWCQSEDCLPLGLDADLYNLKGTFTVLTADHAPYCLSGTDVKEAE</sequence>
<dbReference type="SUPFAM" id="SSF53474">
    <property type="entry name" value="alpha/beta-Hydrolases"/>
    <property type="match status" value="1"/>
</dbReference>
<dbReference type="Gene3D" id="3.40.50.1820">
    <property type="entry name" value="alpha/beta hydrolase"/>
    <property type="match status" value="1"/>
</dbReference>
<evidence type="ECO:0000313" key="8">
    <source>
        <dbReference type="Proteomes" id="UP000515158"/>
    </source>
</evidence>
<dbReference type="RefSeq" id="XP_034247851.1">
    <property type="nucleotide sequence ID" value="XM_034391960.1"/>
</dbReference>
<proteinExistence type="inferred from homology"/>
<dbReference type="PANTHER" id="PTHR11610">
    <property type="entry name" value="LIPASE"/>
    <property type="match status" value="1"/>
</dbReference>
<dbReference type="GO" id="GO:0005615">
    <property type="term" value="C:extracellular space"/>
    <property type="evidence" value="ECO:0007669"/>
    <property type="project" value="TreeGrafter"/>
</dbReference>
<evidence type="ECO:0000256" key="4">
    <source>
        <dbReference type="ARBA" id="ARBA00023157"/>
    </source>
</evidence>
<feature type="region of interest" description="Disordered" evidence="6">
    <location>
        <begin position="580"/>
        <end position="646"/>
    </location>
</feature>
<comment type="subcellular location">
    <subcellularLocation>
        <location evidence="1">Secreted</location>
    </subcellularLocation>
</comment>
<dbReference type="KEGG" id="tpal:117649322"/>
<feature type="compositionally biased region" description="Basic and acidic residues" evidence="6">
    <location>
        <begin position="121"/>
        <end position="141"/>
    </location>
</feature>
<organism evidence="9">
    <name type="scientific">Thrips palmi</name>
    <name type="common">Melon thrips</name>
    <dbReference type="NCBI Taxonomy" id="161013"/>
    <lineage>
        <taxon>Eukaryota</taxon>
        <taxon>Metazoa</taxon>
        <taxon>Ecdysozoa</taxon>
        <taxon>Arthropoda</taxon>
        <taxon>Hexapoda</taxon>
        <taxon>Insecta</taxon>
        <taxon>Pterygota</taxon>
        <taxon>Neoptera</taxon>
        <taxon>Paraneoptera</taxon>
        <taxon>Thysanoptera</taxon>
        <taxon>Terebrantia</taxon>
        <taxon>Thripoidea</taxon>
        <taxon>Thripidae</taxon>
        <taxon>Thrips</taxon>
    </lineage>
</organism>
<dbReference type="InterPro" id="IPR002331">
    <property type="entry name" value="Lipase_panc"/>
</dbReference>
<dbReference type="InParanoid" id="A0A6P8ZRR8"/>
<feature type="region of interest" description="Disordered" evidence="6">
    <location>
        <begin position="48"/>
        <end position="70"/>
    </location>
</feature>
<dbReference type="InterPro" id="IPR029058">
    <property type="entry name" value="AB_hydrolase_fold"/>
</dbReference>
<feature type="compositionally biased region" description="Low complexity" evidence="6">
    <location>
        <begin position="546"/>
        <end position="558"/>
    </location>
</feature>